<feature type="transmembrane region" description="Helical" evidence="3">
    <location>
        <begin position="1239"/>
        <end position="1261"/>
    </location>
</feature>
<dbReference type="SUPFAM" id="SSF48726">
    <property type="entry name" value="Immunoglobulin"/>
    <property type="match status" value="1"/>
</dbReference>
<reference evidence="6" key="1">
    <citation type="journal article" date="2014" name="Int. J. Syst. Evol. Microbiol.">
        <title>Complete genome sequence of Corynebacterium casei LMG S-19264T (=DSM 44701T), isolated from a smear-ripened cheese.</title>
        <authorList>
            <consortium name="US DOE Joint Genome Institute (JGI-PGF)"/>
            <person name="Walter F."/>
            <person name="Albersmeier A."/>
            <person name="Kalinowski J."/>
            <person name="Ruckert C."/>
        </authorList>
    </citation>
    <scope>NUCLEOTIDE SEQUENCE</scope>
    <source>
        <strain evidence="6">JCM 3346</strain>
    </source>
</reference>
<dbReference type="GO" id="GO:0050808">
    <property type="term" value="P:synapse organization"/>
    <property type="evidence" value="ECO:0007669"/>
    <property type="project" value="TreeGrafter"/>
</dbReference>
<reference evidence="6" key="2">
    <citation type="submission" date="2020-09" db="EMBL/GenBank/DDBJ databases">
        <authorList>
            <person name="Sun Q."/>
            <person name="Ohkuma M."/>
        </authorList>
    </citation>
    <scope>NUCLEOTIDE SEQUENCE</scope>
    <source>
        <strain evidence="6">JCM 3346</strain>
    </source>
</reference>
<gene>
    <name evidence="6" type="ORF">GCM10010196_10020</name>
</gene>
<dbReference type="RefSeq" id="WP_189084168.1">
    <property type="nucleotide sequence ID" value="NZ_BMRJ01000001.1"/>
</dbReference>
<dbReference type="InterPro" id="IPR013783">
    <property type="entry name" value="Ig-like_fold"/>
</dbReference>
<dbReference type="InterPro" id="IPR050958">
    <property type="entry name" value="Cell_Adh-Cytoskel_Orgn"/>
</dbReference>
<evidence type="ECO:0000256" key="2">
    <source>
        <dbReference type="ARBA" id="ARBA00023157"/>
    </source>
</evidence>
<dbReference type="GO" id="GO:0007156">
    <property type="term" value="P:homophilic cell adhesion via plasma membrane adhesion molecules"/>
    <property type="evidence" value="ECO:0007669"/>
    <property type="project" value="TreeGrafter"/>
</dbReference>
<dbReference type="InterPro" id="IPR013098">
    <property type="entry name" value="Ig_I-set"/>
</dbReference>
<dbReference type="EMBL" id="BMRJ01000001">
    <property type="protein sequence ID" value="GGR18866.1"/>
    <property type="molecule type" value="Genomic_DNA"/>
</dbReference>
<dbReference type="InterPro" id="IPR007110">
    <property type="entry name" value="Ig-like_dom"/>
</dbReference>
<keyword evidence="7" id="KW-1185">Reference proteome</keyword>
<dbReference type="InterPro" id="IPR011050">
    <property type="entry name" value="Pectin_lyase_fold/virulence"/>
</dbReference>
<dbReference type="Pfam" id="PF07679">
    <property type="entry name" value="I-set"/>
    <property type="match status" value="1"/>
</dbReference>
<dbReference type="PROSITE" id="PS50835">
    <property type="entry name" value="IG_LIKE"/>
    <property type="match status" value="1"/>
</dbReference>
<dbReference type="GO" id="GO:0005509">
    <property type="term" value="F:calcium ion binding"/>
    <property type="evidence" value="ECO:0007669"/>
    <property type="project" value="InterPro"/>
</dbReference>
<dbReference type="Gene3D" id="2.160.20.10">
    <property type="entry name" value="Single-stranded right-handed beta-helix, Pectin lyase-like"/>
    <property type="match status" value="1"/>
</dbReference>
<dbReference type="InterPro" id="IPR036179">
    <property type="entry name" value="Ig-like_dom_sf"/>
</dbReference>
<dbReference type="InterPro" id="IPR012334">
    <property type="entry name" value="Pectin_lyas_fold"/>
</dbReference>
<keyword evidence="1 4" id="KW-0732">Signal</keyword>
<proteinExistence type="predicted"/>
<keyword evidence="3" id="KW-0472">Membrane</keyword>
<dbReference type="PANTHER" id="PTHR45080:SF8">
    <property type="entry name" value="IG-LIKE DOMAIN-CONTAINING PROTEIN"/>
    <property type="match status" value="1"/>
</dbReference>
<keyword evidence="3" id="KW-1133">Transmembrane helix</keyword>
<feature type="domain" description="Ig-like" evidence="5">
    <location>
        <begin position="935"/>
        <end position="1021"/>
    </location>
</feature>
<dbReference type="SUPFAM" id="SSF51126">
    <property type="entry name" value="Pectin lyase-like"/>
    <property type="match status" value="1"/>
</dbReference>
<dbReference type="Pfam" id="PF05345">
    <property type="entry name" value="He_PIG"/>
    <property type="match status" value="2"/>
</dbReference>
<feature type="signal peptide" evidence="4">
    <location>
        <begin position="1"/>
        <end position="31"/>
    </location>
</feature>
<evidence type="ECO:0000256" key="4">
    <source>
        <dbReference type="SAM" id="SignalP"/>
    </source>
</evidence>
<feature type="chain" id="PRO_5038024584" description="Ig-like domain-containing protein" evidence="4">
    <location>
        <begin position="32"/>
        <end position="1267"/>
    </location>
</feature>
<sequence>MRAGHVRSAAAALSIAALLAGGLLVSPPAYAADAITVTTTADGDVNDACGNDTVTTTVDPVTLRNAFCVANNLGGAQQISVPAGEYRLGAAGALKLGTAPGADITVTGPASGEAAIIGNGTTQLLSVDPAVGGGVSVTLERLTFRGGRDADAGGGAIIAGDGGAAARDELVIRDAVFRDNRSTAGSFAPGGAVQVMGGSLTIEDSLFDQNWAGIGAGGAVFYQALGDPTDQALTITGSTFTGNSVIASAGLDNGGGAVAYDAAGASVEISGSAFNGNQVATSDGSPAFGGAVRQLSGPATITANTFTGNTVAGAAGFGAAVALANGPVTAQYNRIAGNTGGAAAVRADASSTVAATLNWWGCNAGPSTAPCDLAELPDGTVAPYLTLAASAAASTVDSGSSTALTASFGRDSAGLPVAPAKLTAFDGATVAWSAAGPSGSSVSPASAALSAGTAGATFTAGATGGAGGASLSFDAVTIPIAISVRAVPNFTSPDTLVAPIGNAVSFPVTATGAPAPTISLVSGPLPTGLSFSPGAPGAANISGTPTTGARGSYPIVLRADNGATVEQSLTIEVGAPPAFDGLSDLTVRQGDLVDVTIRTRGDVADTIVSTGALPAGLTLTDAGDGTAKLSGRPTATGVQSITLRATNAFGDNDGVMVVTVTAPPAITSNGFATFTADGTEQSVPITFTPGYPAATGVPELSGAPFWLRIDTTSGTRLVGTPPANAGGTHTFTISLGNPTGTTMQFFTLTVESAPSYLGPTFYSVAAGTSIDETLVFSGAPVPTVTALENSSLPSGITLTDLGNGRVRLHGTAAPADAGFYTTRIDVENSVGGLHQTIQLVVGRAPAITSPGTATFTVGTAGELPITVDGGYPAAGAVVFDGMVPTWLGLTGPVGSQRLVGTPPAGTGGTVEVGLLISNAYGSDRQLVRLTVNEAPVVTQNPADASVVAGTELELTAAASGFPAPGVQWQRSADDGASWQPIAGANDGTLTLTATLADDGTRYRAVFTNAAGETASAEATLAVGEVPAFAAQSDVTVLPGAVRTIEVSATGHPAPAITASGLPAWLSLVDHGDGTATLSGTPALGDAAASTIELTATNAYGDDVLGFSLTVTDEVALPSQLPATVDGVLGGVPAELRRGQTLTVSGEGFLPGAPIALGVYSTLTPLGSAVADASGAFSAEVTVPEALAAGEHAFAASGVGADGSARLLAAETELVVPVPVPGDGAGSAPGGLSQTGVDTLLPMLLAAGGILAGLALLVLLAVRRRRGA</sequence>
<dbReference type="GO" id="GO:0005886">
    <property type="term" value="C:plasma membrane"/>
    <property type="evidence" value="ECO:0007669"/>
    <property type="project" value="TreeGrafter"/>
</dbReference>
<evidence type="ECO:0000313" key="7">
    <source>
        <dbReference type="Proteomes" id="UP000610303"/>
    </source>
</evidence>
<dbReference type="AlphaFoldDB" id="A0A918CFL4"/>
<comment type="caution">
    <text evidence="6">The sequence shown here is derived from an EMBL/GenBank/DDBJ whole genome shotgun (WGS) entry which is preliminary data.</text>
</comment>
<evidence type="ECO:0000256" key="1">
    <source>
        <dbReference type="ARBA" id="ARBA00022729"/>
    </source>
</evidence>
<evidence type="ECO:0000256" key="3">
    <source>
        <dbReference type="SAM" id="Phobius"/>
    </source>
</evidence>
<dbReference type="GO" id="GO:0005975">
    <property type="term" value="P:carbohydrate metabolic process"/>
    <property type="evidence" value="ECO:0007669"/>
    <property type="project" value="UniProtKB-ARBA"/>
</dbReference>
<organism evidence="6 7">
    <name type="scientific">Agromyces mediolanus</name>
    <name type="common">Corynebacterium mediolanum</name>
    <dbReference type="NCBI Taxonomy" id="41986"/>
    <lineage>
        <taxon>Bacteria</taxon>
        <taxon>Bacillati</taxon>
        <taxon>Actinomycetota</taxon>
        <taxon>Actinomycetes</taxon>
        <taxon>Micrococcales</taxon>
        <taxon>Microbacteriaceae</taxon>
        <taxon>Agromyces</taxon>
    </lineage>
</organism>
<keyword evidence="2" id="KW-1015">Disulfide bond</keyword>
<dbReference type="Gene3D" id="2.60.40.10">
    <property type="entry name" value="Immunoglobulins"/>
    <property type="match status" value="5"/>
</dbReference>
<dbReference type="InterPro" id="IPR015919">
    <property type="entry name" value="Cadherin-like_sf"/>
</dbReference>
<name>A0A918CFL4_AGRME</name>
<accession>A0A918CFL4</accession>
<keyword evidence="3" id="KW-0812">Transmembrane</keyword>
<dbReference type="Proteomes" id="UP000610303">
    <property type="component" value="Unassembled WGS sequence"/>
</dbReference>
<evidence type="ECO:0000313" key="6">
    <source>
        <dbReference type="EMBL" id="GGR18866.1"/>
    </source>
</evidence>
<dbReference type="SUPFAM" id="SSF49313">
    <property type="entry name" value="Cadherin-like"/>
    <property type="match status" value="3"/>
</dbReference>
<dbReference type="PANTHER" id="PTHR45080">
    <property type="entry name" value="CONTACTIN 5"/>
    <property type="match status" value="1"/>
</dbReference>
<protein>
    <recommendedName>
        <fullName evidence="5">Ig-like domain-containing protein</fullName>
    </recommendedName>
</protein>
<evidence type="ECO:0000259" key="5">
    <source>
        <dbReference type="PROSITE" id="PS50835"/>
    </source>
</evidence>